<feature type="signal peptide" evidence="1">
    <location>
        <begin position="1"/>
        <end position="22"/>
    </location>
</feature>
<accession>A0A0P6X512</accession>
<dbReference type="InterPro" id="IPR003646">
    <property type="entry name" value="SH3-like_bac-type"/>
</dbReference>
<dbReference type="AlphaFoldDB" id="A0A0P6X512"/>
<dbReference type="EMBL" id="LGCL01000024">
    <property type="protein sequence ID" value="KPL76924.1"/>
    <property type="molecule type" value="Genomic_DNA"/>
</dbReference>
<dbReference type="OrthoDB" id="9808890at2"/>
<evidence type="ECO:0000313" key="3">
    <source>
        <dbReference type="EMBL" id="KPL76924.1"/>
    </source>
</evidence>
<protein>
    <recommendedName>
        <fullName evidence="2">SH3b domain-containing protein</fullName>
    </recommendedName>
</protein>
<keyword evidence="1" id="KW-0732">Signal</keyword>
<sequence>MKKRQMDLLGLVLLVCLSLLCAACAPSQEKMDTLATEVAAGIYATLTAQAPIETPTATIIPSPTAVPSPTTTPTPGAMVAVSVLNVREGPGTTYTALGQLNRGEELDITGQFENCSWVKMKSRSSGLEGWVAGGEQYIELRIPCEQIPLGVFHPQTGWIQRGEGGGYGTMTVDNGTAKDGVVILTANDQAVMAAYIRAGEKFTLQGIQDGTYALYFSTGSDWNGKEFMTDPRRQRFTDAFEFSTSASAYTIWDVTLHTVTGGTASAQDVGEGDFPAIGE</sequence>
<name>A0A0P6X512_9CHLR</name>
<feature type="chain" id="PRO_5006132845" description="SH3b domain-containing protein" evidence="1">
    <location>
        <begin position="23"/>
        <end position="279"/>
    </location>
</feature>
<dbReference type="RefSeq" id="WP_075062863.1">
    <property type="nucleotide sequence ID" value="NZ_LGCL01000024.1"/>
</dbReference>
<dbReference type="PROSITE" id="PS51781">
    <property type="entry name" value="SH3B"/>
    <property type="match status" value="1"/>
</dbReference>
<organism evidence="3 4">
    <name type="scientific">Ornatilinea apprima</name>
    <dbReference type="NCBI Taxonomy" id="1134406"/>
    <lineage>
        <taxon>Bacteria</taxon>
        <taxon>Bacillati</taxon>
        <taxon>Chloroflexota</taxon>
        <taxon>Anaerolineae</taxon>
        <taxon>Anaerolineales</taxon>
        <taxon>Anaerolineaceae</taxon>
        <taxon>Ornatilinea</taxon>
    </lineage>
</organism>
<evidence type="ECO:0000256" key="1">
    <source>
        <dbReference type="SAM" id="SignalP"/>
    </source>
</evidence>
<dbReference type="Proteomes" id="UP000050417">
    <property type="component" value="Unassembled WGS sequence"/>
</dbReference>
<gene>
    <name evidence="3" type="ORF">ADN00_10020</name>
</gene>
<proteinExistence type="predicted"/>
<evidence type="ECO:0000313" key="4">
    <source>
        <dbReference type="Proteomes" id="UP000050417"/>
    </source>
</evidence>
<dbReference type="Gene3D" id="2.30.30.40">
    <property type="entry name" value="SH3 Domains"/>
    <property type="match status" value="1"/>
</dbReference>
<comment type="caution">
    <text evidence="3">The sequence shown here is derived from an EMBL/GenBank/DDBJ whole genome shotgun (WGS) entry which is preliminary data.</text>
</comment>
<feature type="domain" description="SH3b" evidence="2">
    <location>
        <begin position="74"/>
        <end position="142"/>
    </location>
</feature>
<dbReference type="SMART" id="SM00287">
    <property type="entry name" value="SH3b"/>
    <property type="match status" value="1"/>
</dbReference>
<evidence type="ECO:0000259" key="2">
    <source>
        <dbReference type="PROSITE" id="PS51781"/>
    </source>
</evidence>
<keyword evidence="4" id="KW-1185">Reference proteome</keyword>
<dbReference type="Pfam" id="PF08239">
    <property type="entry name" value="SH3_3"/>
    <property type="match status" value="1"/>
</dbReference>
<reference evidence="3 4" key="1">
    <citation type="submission" date="2015-07" db="EMBL/GenBank/DDBJ databases">
        <title>Genome sequence of Ornatilinea apprima DSM 23815.</title>
        <authorList>
            <person name="Hemp J."/>
            <person name="Ward L.M."/>
            <person name="Pace L.A."/>
            <person name="Fischer W.W."/>
        </authorList>
    </citation>
    <scope>NUCLEOTIDE SEQUENCE [LARGE SCALE GENOMIC DNA]</scope>
    <source>
        <strain evidence="3 4">P3M-1</strain>
    </source>
</reference>